<accession>A0A0F9QXD4</accession>
<gene>
    <name evidence="1" type="ORF">LCGC14_0665760</name>
</gene>
<comment type="caution">
    <text evidence="1">The sequence shown here is derived from an EMBL/GenBank/DDBJ whole genome shotgun (WGS) entry which is preliminary data.</text>
</comment>
<organism evidence="1">
    <name type="scientific">marine sediment metagenome</name>
    <dbReference type="NCBI Taxonomy" id="412755"/>
    <lineage>
        <taxon>unclassified sequences</taxon>
        <taxon>metagenomes</taxon>
        <taxon>ecological metagenomes</taxon>
    </lineage>
</organism>
<sequence length="196" mass="21983">MGKELDIYKLHKPDRTYDIIDLDIVSMADQIAEENNLSYKEAVILAKIGFPSGKTRITDIVKNGFSCKVEKEALKQAYDVNLFSNYLVLNQKAYIALGNYLQVYGEFIPLRCDKELILFNPLVFEEEDESLTEKAYLNGIEDGLKSLSFKSDKNLVFKSCIQGGTALYCNAAFKSLVNENSLSGLSFNSDLVSIFA</sequence>
<dbReference type="EMBL" id="LAZR01001292">
    <property type="protein sequence ID" value="KKN47144.1"/>
    <property type="molecule type" value="Genomic_DNA"/>
</dbReference>
<evidence type="ECO:0000313" key="1">
    <source>
        <dbReference type="EMBL" id="KKN47144.1"/>
    </source>
</evidence>
<reference evidence="1" key="1">
    <citation type="journal article" date="2015" name="Nature">
        <title>Complex archaea that bridge the gap between prokaryotes and eukaryotes.</title>
        <authorList>
            <person name="Spang A."/>
            <person name="Saw J.H."/>
            <person name="Jorgensen S.L."/>
            <person name="Zaremba-Niedzwiedzka K."/>
            <person name="Martijn J."/>
            <person name="Lind A.E."/>
            <person name="van Eijk R."/>
            <person name="Schleper C."/>
            <person name="Guy L."/>
            <person name="Ettema T.J."/>
        </authorList>
    </citation>
    <scope>NUCLEOTIDE SEQUENCE</scope>
</reference>
<protein>
    <submittedName>
        <fullName evidence="1">Uncharacterized protein</fullName>
    </submittedName>
</protein>
<dbReference type="AlphaFoldDB" id="A0A0F9QXD4"/>
<name>A0A0F9QXD4_9ZZZZ</name>
<proteinExistence type="predicted"/>